<evidence type="ECO:0000256" key="1">
    <source>
        <dbReference type="ARBA" id="ARBA00022679"/>
    </source>
</evidence>
<dbReference type="EMBL" id="CP021106">
    <property type="protein sequence ID" value="ARO88977.1"/>
    <property type="molecule type" value="Genomic_DNA"/>
</dbReference>
<protein>
    <submittedName>
        <fullName evidence="4">Mannose-1-phosphate guanylyltransferase</fullName>
    </submittedName>
</protein>
<feature type="domain" description="Nucleotidyl transferase" evidence="3">
    <location>
        <begin position="1"/>
        <end position="229"/>
    </location>
</feature>
<dbReference type="InterPro" id="IPR050065">
    <property type="entry name" value="GlmU-like"/>
</dbReference>
<dbReference type="Pfam" id="PF00483">
    <property type="entry name" value="NTP_transferase"/>
    <property type="match status" value="1"/>
</dbReference>
<dbReference type="OrthoDB" id="9788272at2"/>
<dbReference type="GO" id="GO:0016779">
    <property type="term" value="F:nucleotidyltransferase activity"/>
    <property type="evidence" value="ECO:0007669"/>
    <property type="project" value="UniProtKB-KW"/>
</dbReference>
<evidence type="ECO:0000313" key="4">
    <source>
        <dbReference type="EMBL" id="ARO88977.1"/>
    </source>
</evidence>
<dbReference type="SUPFAM" id="SSF53448">
    <property type="entry name" value="Nucleotide-diphospho-sugar transferases"/>
    <property type="match status" value="1"/>
</dbReference>
<accession>A0A1W6ST42</accession>
<keyword evidence="5" id="KW-1185">Reference proteome</keyword>
<evidence type="ECO:0000313" key="5">
    <source>
        <dbReference type="Proteomes" id="UP000012179"/>
    </source>
</evidence>
<sequence length="234" mass="25333">MILAAGRGERMRPLTDTLPKPLLRAGGKSLIEYHLESLARAGFVEVVINHAHLGQMIEAALGNGERYGVRIRYSHESAALETAGGIAQAMPLLQAGWENEYGEQPFVTVNADIYCEIDFSILLPALRHMQTHPDEDLAHLVMVDNPAQHAGGDFVLDSGRIVPSGKDNLTFSGIGAYQPGLFKDVVPGTVAKLAPLLRQAIAAGKIGGQHYRGIWVDVGTPERLRQLDARLNEG</sequence>
<dbReference type="PANTHER" id="PTHR43584:SF8">
    <property type="entry name" value="N-ACETYLMURAMATE ALPHA-1-PHOSPHATE URIDYLYLTRANSFERASE"/>
    <property type="match status" value="1"/>
</dbReference>
<dbReference type="CDD" id="cd06422">
    <property type="entry name" value="NTP_transferase_like_1"/>
    <property type="match status" value="1"/>
</dbReference>
<gene>
    <name evidence="4" type="ORF">EBAPG3_002125</name>
</gene>
<dbReference type="eggNOG" id="COG1208">
    <property type="taxonomic scope" value="Bacteria"/>
</dbReference>
<dbReference type="InterPro" id="IPR005835">
    <property type="entry name" value="NTP_transferase_dom"/>
</dbReference>
<evidence type="ECO:0000259" key="3">
    <source>
        <dbReference type="Pfam" id="PF00483"/>
    </source>
</evidence>
<keyword evidence="1 4" id="KW-0808">Transferase</keyword>
<reference evidence="4 5" key="1">
    <citation type="journal article" date="2015" name="Int. J. Syst. Evol. Microbiol.">
        <title>Nitrosospira lacus sp. nov., a psychrotolerant, ammonia-oxidizing bacterium from sandy lake sediment.</title>
        <authorList>
            <person name="Urakawa H."/>
            <person name="Garcia J.C."/>
            <person name="Nielsen J.L."/>
            <person name="Le V.Q."/>
            <person name="Kozlowski J.A."/>
            <person name="Stein L.Y."/>
            <person name="Lim C.K."/>
            <person name="Pommerening-Roser A."/>
            <person name="Martens-Habbena W."/>
            <person name="Stahl D.A."/>
            <person name="Klotz M.G."/>
        </authorList>
    </citation>
    <scope>NUCLEOTIDE SEQUENCE [LARGE SCALE GENOMIC DNA]</scope>
    <source>
        <strain evidence="4 5">APG3</strain>
    </source>
</reference>
<evidence type="ECO:0000256" key="2">
    <source>
        <dbReference type="ARBA" id="ARBA00022695"/>
    </source>
</evidence>
<dbReference type="RefSeq" id="WP_040851444.1">
    <property type="nucleotide sequence ID" value="NZ_CP021106.3"/>
</dbReference>
<proteinExistence type="predicted"/>
<dbReference type="InterPro" id="IPR029044">
    <property type="entry name" value="Nucleotide-diphossugar_trans"/>
</dbReference>
<keyword evidence="2 4" id="KW-0548">Nucleotidyltransferase</keyword>
<dbReference type="InterPro" id="IPR054790">
    <property type="entry name" value="MurU"/>
</dbReference>
<name>A0A1W6ST42_9PROT</name>
<dbReference type="KEGG" id="nlc:EBAPG3_002125"/>
<dbReference type="Gene3D" id="3.90.550.10">
    <property type="entry name" value="Spore Coat Polysaccharide Biosynthesis Protein SpsA, Chain A"/>
    <property type="match status" value="1"/>
</dbReference>
<organism evidence="4 5">
    <name type="scientific">Nitrosospira lacus</name>
    <dbReference type="NCBI Taxonomy" id="1288494"/>
    <lineage>
        <taxon>Bacteria</taxon>
        <taxon>Pseudomonadati</taxon>
        <taxon>Pseudomonadota</taxon>
        <taxon>Betaproteobacteria</taxon>
        <taxon>Nitrosomonadales</taxon>
        <taxon>Nitrosomonadaceae</taxon>
        <taxon>Nitrosospira</taxon>
    </lineage>
</organism>
<dbReference type="NCBIfam" id="NF045761">
    <property type="entry name" value="NAMPUrTaseMurU"/>
    <property type="match status" value="1"/>
</dbReference>
<dbReference type="PANTHER" id="PTHR43584">
    <property type="entry name" value="NUCLEOTIDYL TRANSFERASE"/>
    <property type="match status" value="1"/>
</dbReference>
<dbReference type="Proteomes" id="UP000012179">
    <property type="component" value="Chromosome"/>
</dbReference>
<dbReference type="AlphaFoldDB" id="A0A1W6ST42"/>